<protein>
    <recommendedName>
        <fullName evidence="5">Phytanoyl-CoA dioxygenase family protein</fullName>
    </recommendedName>
</protein>
<evidence type="ECO:0000256" key="2">
    <source>
        <dbReference type="ARBA" id="ARBA00023004"/>
    </source>
</evidence>
<dbReference type="AlphaFoldDB" id="A0A8J3GCR0"/>
<comment type="caution">
    <text evidence="3">The sequence shown here is derived from an EMBL/GenBank/DDBJ whole genome shotgun (WGS) entry which is preliminary data.</text>
</comment>
<dbReference type="SUPFAM" id="SSF51197">
    <property type="entry name" value="Clavaminate synthase-like"/>
    <property type="match status" value="1"/>
</dbReference>
<keyword evidence="1" id="KW-0479">Metal-binding</keyword>
<sequence length="342" mass="37830">MLIAMITSSTHSGYFTVNELGDESTAFYRENGFIVLTDAFSVDEVDELRRDAVAICRGDYGTLSPQGNHMHQDQPSDAPDFTNMSDDEIIAQFLCIHFPHKASAIMKRALTHPTAVQALTAIIGPNVKCMQSMLFIKASGKPGQAWHQDEYFIPTRDRSLAGAWISLDNATVDNGCLWVIPGSHRSGVLWPMYPHNKSEYDCAAEAYNFPYSDEDAVPVEVPAGAIVFFNGYLLHKSLPNRKTSGFRRALVNHYMSAESLLPWARSETQVAIGHYDKRDIVMVAGEDPYAYKGTEDIAKPTVRSAGEGGCGDGRMSKEEFLKRQAKEKAKKACNCESNDSGR</sequence>
<dbReference type="GO" id="GO:0005506">
    <property type="term" value="F:iron ion binding"/>
    <property type="evidence" value="ECO:0007669"/>
    <property type="project" value="UniProtKB-ARBA"/>
</dbReference>
<dbReference type="Pfam" id="PF05721">
    <property type="entry name" value="PhyH"/>
    <property type="match status" value="1"/>
</dbReference>
<reference evidence="3" key="1">
    <citation type="journal article" date="2014" name="Int. J. Syst. Evol. Microbiol.">
        <title>Complete genome sequence of Corynebacterium casei LMG S-19264T (=DSM 44701T), isolated from a smear-ripened cheese.</title>
        <authorList>
            <consortium name="US DOE Joint Genome Institute (JGI-PGF)"/>
            <person name="Walter F."/>
            <person name="Albersmeier A."/>
            <person name="Kalinowski J."/>
            <person name="Ruckert C."/>
        </authorList>
    </citation>
    <scope>NUCLEOTIDE SEQUENCE</scope>
    <source>
        <strain evidence="3">KCTC 12870</strain>
    </source>
</reference>
<accession>A0A8J3GCR0</accession>
<dbReference type="PANTHER" id="PTHR20883">
    <property type="entry name" value="PHYTANOYL-COA DIOXYGENASE DOMAIN CONTAINING 1"/>
    <property type="match status" value="1"/>
</dbReference>
<evidence type="ECO:0000256" key="1">
    <source>
        <dbReference type="ARBA" id="ARBA00022723"/>
    </source>
</evidence>
<keyword evidence="4" id="KW-1185">Reference proteome</keyword>
<evidence type="ECO:0000313" key="3">
    <source>
        <dbReference type="EMBL" id="GHB90348.1"/>
    </source>
</evidence>
<organism evidence="3 4">
    <name type="scientific">Cerasicoccus arenae</name>
    <dbReference type="NCBI Taxonomy" id="424488"/>
    <lineage>
        <taxon>Bacteria</taxon>
        <taxon>Pseudomonadati</taxon>
        <taxon>Verrucomicrobiota</taxon>
        <taxon>Opitutia</taxon>
        <taxon>Puniceicoccales</taxon>
        <taxon>Cerasicoccaceae</taxon>
        <taxon>Cerasicoccus</taxon>
    </lineage>
</organism>
<evidence type="ECO:0008006" key="5">
    <source>
        <dbReference type="Google" id="ProtNLM"/>
    </source>
</evidence>
<dbReference type="PANTHER" id="PTHR20883:SF15">
    <property type="entry name" value="PHYTANOYL-COA DIOXYGENASE DOMAIN-CONTAINING PROTEIN 1"/>
    <property type="match status" value="1"/>
</dbReference>
<reference evidence="3" key="2">
    <citation type="submission" date="2020-09" db="EMBL/GenBank/DDBJ databases">
        <authorList>
            <person name="Sun Q."/>
            <person name="Kim S."/>
        </authorList>
    </citation>
    <scope>NUCLEOTIDE SEQUENCE</scope>
    <source>
        <strain evidence="3">KCTC 12870</strain>
    </source>
</reference>
<dbReference type="EMBL" id="BMXG01000001">
    <property type="protein sequence ID" value="GHB90348.1"/>
    <property type="molecule type" value="Genomic_DNA"/>
</dbReference>
<dbReference type="GO" id="GO:0016706">
    <property type="term" value="F:2-oxoglutarate-dependent dioxygenase activity"/>
    <property type="evidence" value="ECO:0007669"/>
    <property type="project" value="UniProtKB-ARBA"/>
</dbReference>
<keyword evidence="2" id="KW-0408">Iron</keyword>
<gene>
    <name evidence="3" type="ORF">GCM10007047_01320</name>
</gene>
<dbReference type="Gene3D" id="2.60.120.620">
    <property type="entry name" value="q2cbj1_9rhob like domain"/>
    <property type="match status" value="1"/>
</dbReference>
<evidence type="ECO:0000313" key="4">
    <source>
        <dbReference type="Proteomes" id="UP000642829"/>
    </source>
</evidence>
<dbReference type="InterPro" id="IPR008775">
    <property type="entry name" value="Phytyl_CoA_dOase-like"/>
</dbReference>
<proteinExistence type="predicted"/>
<name>A0A8J3GCR0_9BACT</name>
<dbReference type="Proteomes" id="UP000642829">
    <property type="component" value="Unassembled WGS sequence"/>
</dbReference>